<dbReference type="PANTHER" id="PTHR10408">
    <property type="entry name" value="STEROL O-ACYLTRANSFERASE"/>
    <property type="match status" value="1"/>
</dbReference>
<feature type="transmembrane region" description="Helical" evidence="11">
    <location>
        <begin position="428"/>
        <end position="449"/>
    </location>
</feature>
<comment type="subcellular location">
    <subcellularLocation>
        <location evidence="1">Endoplasmic reticulum membrane</location>
        <topology evidence="1">Multi-pass membrane protein</topology>
    </subcellularLocation>
</comment>
<dbReference type="PIRSF" id="PIRSF000439">
    <property type="entry name" value="Oat_ACAT_DAG_ARE"/>
    <property type="match status" value="1"/>
</dbReference>
<keyword evidence="4 11" id="KW-0812">Transmembrane</keyword>
<organism evidence="12 13">
    <name type="scientific">Fasciolopsis buskii</name>
    <dbReference type="NCBI Taxonomy" id="27845"/>
    <lineage>
        <taxon>Eukaryota</taxon>
        <taxon>Metazoa</taxon>
        <taxon>Spiralia</taxon>
        <taxon>Lophotrochozoa</taxon>
        <taxon>Platyhelminthes</taxon>
        <taxon>Trematoda</taxon>
        <taxon>Digenea</taxon>
        <taxon>Plagiorchiida</taxon>
        <taxon>Echinostomata</taxon>
        <taxon>Echinostomatoidea</taxon>
        <taxon>Fasciolidae</taxon>
        <taxon>Fasciolopsis</taxon>
    </lineage>
</organism>
<evidence type="ECO:0000256" key="3">
    <source>
        <dbReference type="ARBA" id="ARBA00022679"/>
    </source>
</evidence>
<feature type="transmembrane region" description="Helical" evidence="11">
    <location>
        <begin position="294"/>
        <end position="317"/>
    </location>
</feature>
<protein>
    <submittedName>
        <fullName evidence="12">Sterol O-acyltransferase</fullName>
    </submittedName>
</protein>
<keyword evidence="13" id="KW-1185">Reference proteome</keyword>
<feature type="transmembrane region" description="Helical" evidence="11">
    <location>
        <begin position="251"/>
        <end position="273"/>
    </location>
</feature>
<evidence type="ECO:0000256" key="2">
    <source>
        <dbReference type="ARBA" id="ARBA00009010"/>
    </source>
</evidence>
<evidence type="ECO:0000256" key="8">
    <source>
        <dbReference type="ARBA" id="ARBA00023315"/>
    </source>
</evidence>
<dbReference type="AlphaFoldDB" id="A0A8E0VNN1"/>
<feature type="transmembrane region" description="Helical" evidence="11">
    <location>
        <begin position="87"/>
        <end position="115"/>
    </location>
</feature>
<name>A0A8E0VNN1_9TREM</name>
<keyword evidence="7 11" id="KW-0472">Membrane</keyword>
<evidence type="ECO:0000256" key="10">
    <source>
        <dbReference type="SAM" id="MobiDB-lite"/>
    </source>
</evidence>
<accession>A0A8E0VNN1</accession>
<evidence type="ECO:0000256" key="9">
    <source>
        <dbReference type="PIRSR" id="PIRSR000439-1"/>
    </source>
</evidence>
<dbReference type="PANTHER" id="PTHR10408:SF8">
    <property type="entry name" value="O-ACYLTRANSFERASE"/>
    <property type="match status" value="1"/>
</dbReference>
<gene>
    <name evidence="12" type="ORF">FBUS_03124</name>
</gene>
<sequence>RPCILLPVYRRQTDGSGPNKHLKDKVFCRRDSILTVLFEISHIRTVYHMFIAVLVIFSVNTILVDLFDPKNSMLTNDLGVFRFAFGGIHEVATCWLAMQLSTMFVPFLGFVAWCTKRPATSHMCRRDMLALGGFILHQVLFAVLPIIFIVKHQLPPASSAIIACEQVRMFMKSHAFVRTSAEEVYTRQIALKSSANSSPNRQSHVDTTKKATKPTTETHPWCPDFSHYLYFLFAPTLIYRHSYPRTDSVRWYYVATNFFQVAGCVLLSYYIFVRFCFAEFVNFGQSTDYTLRQFILTASATSLPGGLVMLLTFFAALHSWMNAFAEMLRFGDRLFYKDWWNSTTFSNWYRTWNVVVHDWLYIYLYRDLQRFGPQRPRQMATAVVFWVSAFVHEYVLILVLRFVYPVLFVFFAFAGYPFIYLKGSGRGWNVFIWVLLFTGWGEMMCLYSMEWYARKNCQPVFGSWVDFFVPHSWFCRPIAHP</sequence>
<comment type="caution">
    <text evidence="12">The sequence shown here is derived from an EMBL/GenBank/DDBJ whole genome shotgun (WGS) entry which is preliminary data.</text>
</comment>
<evidence type="ECO:0000256" key="7">
    <source>
        <dbReference type="ARBA" id="ARBA00023136"/>
    </source>
</evidence>
<feature type="transmembrane region" description="Helical" evidence="11">
    <location>
        <begin position="46"/>
        <end position="67"/>
    </location>
</feature>
<dbReference type="EMBL" id="LUCM01001445">
    <property type="protein sequence ID" value="KAA0198878.1"/>
    <property type="molecule type" value="Genomic_DNA"/>
</dbReference>
<keyword evidence="3" id="KW-0808">Transferase</keyword>
<evidence type="ECO:0000313" key="12">
    <source>
        <dbReference type="EMBL" id="KAA0198878.1"/>
    </source>
</evidence>
<evidence type="ECO:0000313" key="13">
    <source>
        <dbReference type="Proteomes" id="UP000728185"/>
    </source>
</evidence>
<dbReference type="GO" id="GO:0008374">
    <property type="term" value="F:O-acyltransferase activity"/>
    <property type="evidence" value="ECO:0007669"/>
    <property type="project" value="InterPro"/>
</dbReference>
<comment type="similarity">
    <text evidence="2">Belongs to the membrane-bound acyltransferase family. Sterol o-acyltransferase subfamily.</text>
</comment>
<reference evidence="12" key="1">
    <citation type="submission" date="2019-05" db="EMBL/GenBank/DDBJ databases">
        <title>Annotation for the trematode Fasciolopsis buski.</title>
        <authorList>
            <person name="Choi Y.-J."/>
        </authorList>
    </citation>
    <scope>NUCLEOTIDE SEQUENCE</scope>
    <source>
        <strain evidence="12">HT</strain>
        <tissue evidence="12">Whole worm</tissue>
    </source>
</reference>
<evidence type="ECO:0000256" key="6">
    <source>
        <dbReference type="ARBA" id="ARBA00022989"/>
    </source>
</evidence>
<dbReference type="GO" id="GO:0005789">
    <property type="term" value="C:endoplasmic reticulum membrane"/>
    <property type="evidence" value="ECO:0007669"/>
    <property type="project" value="UniProtKB-SubCell"/>
</dbReference>
<keyword evidence="5" id="KW-0256">Endoplasmic reticulum</keyword>
<dbReference type="InterPro" id="IPR004299">
    <property type="entry name" value="MBOAT_fam"/>
</dbReference>
<dbReference type="Pfam" id="PF03062">
    <property type="entry name" value="MBOAT"/>
    <property type="match status" value="1"/>
</dbReference>
<evidence type="ECO:0000256" key="4">
    <source>
        <dbReference type="ARBA" id="ARBA00022692"/>
    </source>
</evidence>
<feature type="transmembrane region" description="Helical" evidence="11">
    <location>
        <begin position="402"/>
        <end position="421"/>
    </location>
</feature>
<proteinExistence type="inferred from homology"/>
<dbReference type="InterPro" id="IPR014371">
    <property type="entry name" value="Oat_ACAT_DAG_ARE"/>
</dbReference>
<keyword evidence="6 11" id="KW-1133">Transmembrane helix</keyword>
<evidence type="ECO:0000256" key="11">
    <source>
        <dbReference type="SAM" id="Phobius"/>
    </source>
</evidence>
<keyword evidence="8" id="KW-0012">Acyltransferase</keyword>
<feature type="active site" evidence="9">
    <location>
        <position position="392"/>
    </location>
</feature>
<dbReference type="Proteomes" id="UP000728185">
    <property type="component" value="Unassembled WGS sequence"/>
</dbReference>
<feature type="non-terminal residue" evidence="12">
    <location>
        <position position="1"/>
    </location>
</feature>
<evidence type="ECO:0000256" key="5">
    <source>
        <dbReference type="ARBA" id="ARBA00022824"/>
    </source>
</evidence>
<evidence type="ECO:0000256" key="1">
    <source>
        <dbReference type="ARBA" id="ARBA00004477"/>
    </source>
</evidence>
<feature type="transmembrane region" description="Helical" evidence="11">
    <location>
        <begin position="127"/>
        <end position="150"/>
    </location>
</feature>
<feature type="transmembrane region" description="Helical" evidence="11">
    <location>
        <begin position="378"/>
        <end position="396"/>
    </location>
</feature>
<feature type="region of interest" description="Disordered" evidence="10">
    <location>
        <begin position="195"/>
        <end position="216"/>
    </location>
</feature>
<dbReference type="OrthoDB" id="10039049at2759"/>
<dbReference type="GO" id="GO:0008203">
    <property type="term" value="P:cholesterol metabolic process"/>
    <property type="evidence" value="ECO:0007669"/>
    <property type="project" value="TreeGrafter"/>
</dbReference>